<dbReference type="Pfam" id="PF06580">
    <property type="entry name" value="His_kinase"/>
    <property type="match status" value="1"/>
</dbReference>
<dbReference type="Gene3D" id="3.30.565.10">
    <property type="entry name" value="Histidine kinase-like ATPase, C-terminal domain"/>
    <property type="match status" value="1"/>
</dbReference>
<gene>
    <name evidence="2" type="ORF">D3H65_06020</name>
</gene>
<dbReference type="PANTHER" id="PTHR34220:SF7">
    <property type="entry name" value="SENSOR HISTIDINE KINASE YPDA"/>
    <property type="match status" value="1"/>
</dbReference>
<dbReference type="GO" id="GO:0000155">
    <property type="term" value="F:phosphorelay sensor kinase activity"/>
    <property type="evidence" value="ECO:0007669"/>
    <property type="project" value="InterPro"/>
</dbReference>
<dbReference type="InterPro" id="IPR010559">
    <property type="entry name" value="Sig_transdc_His_kin_internal"/>
</dbReference>
<dbReference type="GO" id="GO:0016020">
    <property type="term" value="C:membrane"/>
    <property type="evidence" value="ECO:0007669"/>
    <property type="project" value="InterPro"/>
</dbReference>
<sequence>MILLEKKILTDVIAWLNIGLFRAYSKVHEARERRWKARANHGDVQVLKAQIQPHFLFNTLNRINATIPPQQEQTRELIAKLADTFRYALQATKEDEVSLWEELQFIKTYLELEKERFGERLQVMIEASEEVMHTKIAPMLLQPLIENAVIHGISPAVHGGRINIRCIKRKGKVQISISNTGARYIGPVEWLLQGKGVGLRNTVLRLEKIYQEQMHIEKTTPDGLTFTFSIPAAS</sequence>
<dbReference type="OrthoDB" id="9809908at2"/>
<evidence type="ECO:0000313" key="3">
    <source>
        <dbReference type="Proteomes" id="UP000263900"/>
    </source>
</evidence>
<dbReference type="KEGG" id="pseg:D3H65_06020"/>
<feature type="domain" description="Signal transduction histidine kinase internal region" evidence="1">
    <location>
        <begin position="44"/>
        <end position="121"/>
    </location>
</feature>
<dbReference type="RefSeq" id="WP_119049400.1">
    <property type="nucleotide sequence ID" value="NZ_CP032157.1"/>
</dbReference>
<evidence type="ECO:0000313" key="2">
    <source>
        <dbReference type="EMBL" id="AXY73562.1"/>
    </source>
</evidence>
<dbReference type="EMBL" id="CP032157">
    <property type="protein sequence ID" value="AXY73562.1"/>
    <property type="molecule type" value="Genomic_DNA"/>
</dbReference>
<proteinExistence type="predicted"/>
<dbReference type="InterPro" id="IPR050640">
    <property type="entry name" value="Bact_2-comp_sensor_kinase"/>
</dbReference>
<dbReference type="InterPro" id="IPR036890">
    <property type="entry name" value="HATPase_C_sf"/>
</dbReference>
<dbReference type="AlphaFoldDB" id="A0A3B7MGR2"/>
<accession>A0A3B7MGR2</accession>
<name>A0A3B7MGR2_9BACT</name>
<protein>
    <recommendedName>
        <fullName evidence="1">Signal transduction histidine kinase internal region domain-containing protein</fullName>
    </recommendedName>
</protein>
<keyword evidence="3" id="KW-1185">Reference proteome</keyword>
<reference evidence="2 3" key="1">
    <citation type="submission" date="2018-09" db="EMBL/GenBank/DDBJ databases">
        <title>Genome sequencing of strain 6GH32-13.</title>
        <authorList>
            <person name="Weon H.-Y."/>
            <person name="Heo J."/>
            <person name="Kwon S.-W."/>
        </authorList>
    </citation>
    <scope>NUCLEOTIDE SEQUENCE [LARGE SCALE GENOMIC DNA]</scope>
    <source>
        <strain evidence="2 3">5GH32-13</strain>
    </source>
</reference>
<dbReference type="PANTHER" id="PTHR34220">
    <property type="entry name" value="SENSOR HISTIDINE KINASE YPDA"/>
    <property type="match status" value="1"/>
</dbReference>
<dbReference type="Proteomes" id="UP000263900">
    <property type="component" value="Chromosome"/>
</dbReference>
<organism evidence="2 3">
    <name type="scientific">Paraflavitalea soli</name>
    <dbReference type="NCBI Taxonomy" id="2315862"/>
    <lineage>
        <taxon>Bacteria</taxon>
        <taxon>Pseudomonadati</taxon>
        <taxon>Bacteroidota</taxon>
        <taxon>Chitinophagia</taxon>
        <taxon>Chitinophagales</taxon>
        <taxon>Chitinophagaceae</taxon>
        <taxon>Paraflavitalea</taxon>
    </lineage>
</organism>
<dbReference type="SUPFAM" id="SSF55874">
    <property type="entry name" value="ATPase domain of HSP90 chaperone/DNA topoisomerase II/histidine kinase"/>
    <property type="match status" value="1"/>
</dbReference>
<evidence type="ECO:0000259" key="1">
    <source>
        <dbReference type="Pfam" id="PF06580"/>
    </source>
</evidence>